<feature type="domain" description="Phospholipase C/D" evidence="1">
    <location>
        <begin position="70"/>
        <end position="217"/>
    </location>
</feature>
<evidence type="ECO:0000313" key="3">
    <source>
        <dbReference type="Proteomes" id="UP000006310"/>
    </source>
</evidence>
<dbReference type="SUPFAM" id="SSF101898">
    <property type="entry name" value="NHL repeat"/>
    <property type="match status" value="1"/>
</dbReference>
<protein>
    <recommendedName>
        <fullName evidence="1">Phospholipase C/D domain-containing protein</fullName>
    </recommendedName>
</protein>
<dbReference type="OrthoDB" id="5317514at2759"/>
<dbReference type="STRING" id="1071383.J7RIM8"/>
<dbReference type="Pfam" id="PF00882">
    <property type="entry name" value="Zn_dep_PLPC"/>
    <property type="match status" value="1"/>
</dbReference>
<organism evidence="2 3">
    <name type="scientific">Huiozyma naganishii (strain ATCC MYA-139 / BCRC 22969 / CBS 8797 / KCTC 17520 / NBRC 10181 / NCYC 3082 / Yp74L-3)</name>
    <name type="common">Yeast</name>
    <name type="synonym">Kazachstania naganishii</name>
    <dbReference type="NCBI Taxonomy" id="1071383"/>
    <lineage>
        <taxon>Eukaryota</taxon>
        <taxon>Fungi</taxon>
        <taxon>Dikarya</taxon>
        <taxon>Ascomycota</taxon>
        <taxon>Saccharomycotina</taxon>
        <taxon>Saccharomycetes</taxon>
        <taxon>Saccharomycetales</taxon>
        <taxon>Saccharomycetaceae</taxon>
        <taxon>Huiozyma</taxon>
    </lineage>
</organism>
<dbReference type="EMBL" id="HE978316">
    <property type="protein sequence ID" value="CCK69378.1"/>
    <property type="molecule type" value="Genomic_DNA"/>
</dbReference>
<dbReference type="InterPro" id="IPR028994">
    <property type="entry name" value="Integrin_alpha_N"/>
</dbReference>
<dbReference type="GO" id="GO:0031012">
    <property type="term" value="C:extracellular matrix"/>
    <property type="evidence" value="ECO:0007669"/>
    <property type="project" value="TreeGrafter"/>
</dbReference>
<accession>J7RIM8</accession>
<dbReference type="SMART" id="SM00191">
    <property type="entry name" value="Int_alpha"/>
    <property type="match status" value="3"/>
</dbReference>
<dbReference type="AlphaFoldDB" id="J7RIM8"/>
<gene>
    <name evidence="2" type="primary">KNAG0C02670</name>
    <name evidence="2" type="ordered locus">KNAG_0C02670</name>
</gene>
<dbReference type="KEGG" id="kng:KNAG_0C02670"/>
<evidence type="ECO:0000259" key="1">
    <source>
        <dbReference type="Pfam" id="PF00882"/>
    </source>
</evidence>
<sequence length="771" mass="86423">MTRGELQSSSIFGDCVIKLTRGFQLWNSSNKNECMFLGPIFLILLCFNLNASHSAGVATHLSVLFRSIPKHLIQYKPWLKAGAFFPDALYSCKPDPKWQEFAEFTHWPEFILIALDYWKEKYGLTGLSETPDALALQSFVLGVFNHQIVDVSWHSLVEGFTTHGLVKVFAELEFDGDIENAHNFVDVIGDLYTLNNWVREDKVSFESWKSFSRNDWALPVEGDLMAIVAKSGLNTAQISYQELNYCVKRGLIAVNSEIYSIRTGRAAVLRRAQMQSPIAAEFLQEHYMGGEWDLISMTKKCVPVLNSLFDDKIHKGQTVLEQIRLCGNLPAATSHNAIFQRGISSKQLHSNGRFISSLMPFSKFGTAMTIGKFYDDDELYLAVSSPLEDSMGSIYLIPWSVVSGLQGEDTQTILPVTSMFGSTVKKYSMGGVDFLVISEPGVNEIKFFRGKILVLSLFADEHSEVSQLEVVAISESLQFDMRDIVLSSVSFGFLETGVVFVIKGREIIKLLFNGHVNQVINIFDLNLIDLTNSITLKDYSHFGSSVAISPPFKDDSYSIYVTAQSLGAVFVYHINDEQQSLSPKFVINMQSIFEWGLSPKPIHIIPSSSHQMFGGYIHSWEYTSRKFFSISQKLQNKVCVYEDLNGSIRFHICLKLVHSVNDVPYNTGFGSAVAYNSNRNILLISSPNSFGGDGAIFSINLSEIIDRKPHYKTLLVSSKYLYYRNSNDNEGFTNFGSCLSFGPNETLLVGIPQYGYSFENHYSLTGGVIVI</sequence>
<name>J7RIM8_HUIN7</name>
<dbReference type="RefSeq" id="XP_022463624.1">
    <property type="nucleotide sequence ID" value="XM_022606982.1"/>
</dbReference>
<dbReference type="GeneID" id="34525058"/>
<dbReference type="eggNOG" id="ENOG502QVNQ">
    <property type="taxonomic scope" value="Eukaryota"/>
</dbReference>
<reference evidence="3" key="2">
    <citation type="submission" date="2012-08" db="EMBL/GenBank/DDBJ databases">
        <title>Genome sequence of Kazachstania naganishii.</title>
        <authorList>
            <person name="Gordon J.L."/>
            <person name="Armisen D."/>
            <person name="Proux-Wera E."/>
            <person name="OhEigeartaigh S.S."/>
            <person name="Byrne K.P."/>
            <person name="Wolfe K.H."/>
        </authorList>
    </citation>
    <scope>NUCLEOTIDE SEQUENCE [LARGE SCALE GENOMIC DNA]</scope>
    <source>
        <strain evidence="3">ATCC MYA-139 / BCRC 22969 / CBS 8797 / CCRC 22969 / KCTC 17520 / NBRC 10181 / NCYC 3082</strain>
    </source>
</reference>
<keyword evidence="3" id="KW-1185">Reference proteome</keyword>
<dbReference type="GO" id="GO:0016020">
    <property type="term" value="C:membrane"/>
    <property type="evidence" value="ECO:0007669"/>
    <property type="project" value="EnsemblFungi"/>
</dbReference>
<dbReference type="InterPro" id="IPR029002">
    <property type="entry name" value="PLPC/GPLD1"/>
</dbReference>
<dbReference type="HOGENOM" id="CLU_021704_0_0_1"/>
<dbReference type="InterPro" id="IPR013519">
    <property type="entry name" value="Int_alpha_beta-p"/>
</dbReference>
<dbReference type="Gene3D" id="2.130.10.130">
    <property type="entry name" value="Integrin alpha, N-terminal"/>
    <property type="match status" value="1"/>
</dbReference>
<dbReference type="GO" id="GO:0004621">
    <property type="term" value="F:glycosylphosphatidylinositol phospholipase D activity"/>
    <property type="evidence" value="ECO:0007669"/>
    <property type="project" value="TreeGrafter"/>
</dbReference>
<dbReference type="OMA" id="FFPDALY"/>
<proteinExistence type="predicted"/>
<dbReference type="Proteomes" id="UP000006310">
    <property type="component" value="Chromosome 3"/>
</dbReference>
<reference evidence="2 3" key="1">
    <citation type="journal article" date="2011" name="Proc. Natl. Acad. Sci. U.S.A.">
        <title>Evolutionary erosion of yeast sex chromosomes by mating-type switching accidents.</title>
        <authorList>
            <person name="Gordon J.L."/>
            <person name="Armisen D."/>
            <person name="Proux-Wera E."/>
            <person name="Oheigeartaigh S.S."/>
            <person name="Byrne K.P."/>
            <person name="Wolfe K.H."/>
        </authorList>
    </citation>
    <scope>NUCLEOTIDE SEQUENCE [LARGE SCALE GENOMIC DNA]</scope>
    <source>
        <strain evidence="3">ATCC MYA-139 / BCRC 22969 / CBS 8797 / CCRC 22969 / KCTC 17520 / NBRC 10181 / NCYC 3082</strain>
    </source>
</reference>
<dbReference type="PANTHER" id="PTHR23221:SF7">
    <property type="entry name" value="PHOSPHATIDYLINOSITOL-GLYCAN-SPECIFIC PHOSPHOLIPASE D"/>
    <property type="match status" value="1"/>
</dbReference>
<dbReference type="PANTHER" id="PTHR23221">
    <property type="entry name" value="GLYCOSYLPHOSPHATIDYLINOSITOL PHOSPHOLIPASE D"/>
    <property type="match status" value="1"/>
</dbReference>
<evidence type="ECO:0000313" key="2">
    <source>
        <dbReference type="EMBL" id="CCK69378.1"/>
    </source>
</evidence>